<dbReference type="EC" id="5.3.2.1" evidence="9"/>
<evidence type="ECO:0000256" key="9">
    <source>
        <dbReference type="ARBA" id="ARBA00039086"/>
    </source>
</evidence>
<keyword evidence="15" id="KW-1185">Reference proteome</keyword>
<name>A0AAN8KVE0_9TELE</name>
<dbReference type="Pfam" id="PF01187">
    <property type="entry name" value="MIF"/>
    <property type="match status" value="1"/>
</dbReference>
<evidence type="ECO:0000256" key="6">
    <source>
        <dbReference type="ARBA" id="ARBA00036735"/>
    </source>
</evidence>
<protein>
    <recommendedName>
        <fullName evidence="10">Macrophage migration inhibitory factor</fullName>
        <ecNumber evidence="9">5.3.2.1</ecNumber>
        <ecNumber evidence="8">5.3.3.12</ecNumber>
    </recommendedName>
    <alternativeName>
        <fullName evidence="13">L-dopachrome isomerase</fullName>
    </alternativeName>
    <alternativeName>
        <fullName evidence="11">L-dopachrome tautomerase</fullName>
    </alternativeName>
    <alternativeName>
        <fullName evidence="12">Phenylpyruvate tautomerase</fullName>
    </alternativeName>
</protein>
<accession>A0AAN8KVE0</accession>
<dbReference type="AlphaFoldDB" id="A0AAN8KVE0"/>
<evidence type="ECO:0000256" key="11">
    <source>
        <dbReference type="ARBA" id="ARBA00041631"/>
    </source>
</evidence>
<dbReference type="GO" id="GO:0050178">
    <property type="term" value="F:phenylpyruvate tautomerase activity"/>
    <property type="evidence" value="ECO:0007669"/>
    <property type="project" value="UniProtKB-EC"/>
</dbReference>
<evidence type="ECO:0000256" key="10">
    <source>
        <dbReference type="ARBA" id="ARBA00039619"/>
    </source>
</evidence>
<evidence type="ECO:0000256" key="13">
    <source>
        <dbReference type="ARBA" id="ARBA00042730"/>
    </source>
</evidence>
<evidence type="ECO:0000256" key="8">
    <source>
        <dbReference type="ARBA" id="ARBA00038932"/>
    </source>
</evidence>
<reference evidence="14 15" key="1">
    <citation type="submission" date="2021-04" db="EMBL/GenBank/DDBJ databases">
        <authorList>
            <person name="De Guttry C."/>
            <person name="Zahm M."/>
            <person name="Klopp C."/>
            <person name="Cabau C."/>
            <person name="Louis A."/>
            <person name="Berthelot C."/>
            <person name="Parey E."/>
            <person name="Roest Crollius H."/>
            <person name="Montfort J."/>
            <person name="Robinson-Rechavi M."/>
            <person name="Bucao C."/>
            <person name="Bouchez O."/>
            <person name="Gislard M."/>
            <person name="Lluch J."/>
            <person name="Milhes M."/>
            <person name="Lampietro C."/>
            <person name="Lopez Roques C."/>
            <person name="Donnadieu C."/>
            <person name="Braasch I."/>
            <person name="Desvignes T."/>
            <person name="Postlethwait J."/>
            <person name="Bobe J."/>
            <person name="Wedekind C."/>
            <person name="Guiguen Y."/>
        </authorList>
    </citation>
    <scope>NUCLEOTIDE SEQUENCE [LARGE SCALE GENOMIC DNA]</scope>
    <source>
        <strain evidence="14">Cs_M1</strain>
        <tissue evidence="14">Blood</tissue>
    </source>
</reference>
<evidence type="ECO:0000256" key="12">
    <source>
        <dbReference type="ARBA" id="ARBA00041912"/>
    </source>
</evidence>
<dbReference type="EMBL" id="JAGTTL010000029">
    <property type="protein sequence ID" value="KAK6298778.1"/>
    <property type="molecule type" value="Genomic_DNA"/>
</dbReference>
<dbReference type="Gene3D" id="3.30.429.10">
    <property type="entry name" value="Macrophage Migration Inhibitory Factor"/>
    <property type="match status" value="1"/>
</dbReference>
<evidence type="ECO:0000256" key="7">
    <source>
        <dbReference type="ARBA" id="ARBA00036823"/>
    </source>
</evidence>
<evidence type="ECO:0000256" key="3">
    <source>
        <dbReference type="ARBA" id="ARBA00022514"/>
    </source>
</evidence>
<dbReference type="PANTHER" id="PTHR11954:SF6">
    <property type="entry name" value="MACROPHAGE MIGRATION INHIBITORY FACTOR"/>
    <property type="match status" value="1"/>
</dbReference>
<comment type="catalytic activity">
    <reaction evidence="6">
        <text>3-phenylpyruvate = enol-phenylpyruvate</text>
        <dbReference type="Rhea" id="RHEA:17097"/>
        <dbReference type="ChEBI" id="CHEBI:16815"/>
        <dbReference type="ChEBI" id="CHEBI:18005"/>
        <dbReference type="EC" id="5.3.2.1"/>
    </reaction>
</comment>
<evidence type="ECO:0000313" key="14">
    <source>
        <dbReference type="EMBL" id="KAK6298778.1"/>
    </source>
</evidence>
<proteinExistence type="inferred from homology"/>
<comment type="catalytic activity">
    <reaction evidence="7">
        <text>L-dopachrome = 5,6-dihydroxyindole-2-carboxylate</text>
        <dbReference type="Rhea" id="RHEA:13041"/>
        <dbReference type="ChEBI" id="CHEBI:16875"/>
        <dbReference type="ChEBI" id="CHEBI:57509"/>
        <dbReference type="EC" id="5.3.3.12"/>
    </reaction>
</comment>
<dbReference type="GO" id="GO:0005615">
    <property type="term" value="C:extracellular space"/>
    <property type="evidence" value="ECO:0007669"/>
    <property type="project" value="UniProtKB-KW"/>
</dbReference>
<gene>
    <name evidence="14" type="ORF">J4Q44_G00302880</name>
</gene>
<evidence type="ECO:0000313" key="15">
    <source>
        <dbReference type="Proteomes" id="UP001356427"/>
    </source>
</evidence>
<evidence type="ECO:0000256" key="1">
    <source>
        <dbReference type="ARBA" id="ARBA00004613"/>
    </source>
</evidence>
<keyword evidence="5" id="KW-0413">Isomerase</keyword>
<keyword evidence="4" id="KW-0964">Secreted</keyword>
<sequence>MLFPGAEIAPALQNGQEKILRPVRIGERRAYTWVWPDSDQEKGVGGVGGVTRVQVEVSGVIYFWPSPCGSCASLNQRGRGEITSTFTRLLLEVCYHPDDAHSHNGCESQGLEIVMGTVVWGSLGSRDLCRSGTAAGGDAGVLMGRAISTSCGLRPVFLTGVERIENKDMGSASTQILNSSTDSEGEIEIDNQSPSLQQLPEEAVIQKLQSDIPPALLSEATEELAKAMGKPVQYLAVHIVPDQLMMFGGKGDPCALCSLHSIGKIEGAQKQYSKLLCGLLNKHLGISPDRIYVNFFDMEAANVAWNNSTFG</sequence>
<dbReference type="SUPFAM" id="SSF55331">
    <property type="entry name" value="Tautomerase/MIF"/>
    <property type="match status" value="1"/>
</dbReference>
<comment type="subcellular location">
    <subcellularLocation>
        <location evidence="1">Secreted</location>
    </subcellularLocation>
</comment>
<evidence type="ECO:0000256" key="4">
    <source>
        <dbReference type="ARBA" id="ARBA00022525"/>
    </source>
</evidence>
<dbReference type="GO" id="GO:0005125">
    <property type="term" value="F:cytokine activity"/>
    <property type="evidence" value="ECO:0007669"/>
    <property type="project" value="UniProtKB-KW"/>
</dbReference>
<dbReference type="PANTHER" id="PTHR11954">
    <property type="entry name" value="D-DOPACHROME DECARBOXYLASE"/>
    <property type="match status" value="1"/>
</dbReference>
<dbReference type="Proteomes" id="UP001356427">
    <property type="component" value="Unassembled WGS sequence"/>
</dbReference>
<comment type="caution">
    <text evidence="14">The sequence shown here is derived from an EMBL/GenBank/DDBJ whole genome shotgun (WGS) entry which is preliminary data.</text>
</comment>
<dbReference type="GO" id="GO:0004167">
    <property type="term" value="F:dopachrome isomerase activity"/>
    <property type="evidence" value="ECO:0007669"/>
    <property type="project" value="UniProtKB-EC"/>
</dbReference>
<keyword evidence="3" id="KW-0202">Cytokine</keyword>
<dbReference type="EC" id="5.3.3.12" evidence="8"/>
<dbReference type="InterPro" id="IPR001398">
    <property type="entry name" value="Macrophage_inhib_fac"/>
</dbReference>
<evidence type="ECO:0000256" key="2">
    <source>
        <dbReference type="ARBA" id="ARBA00005851"/>
    </source>
</evidence>
<organism evidence="14 15">
    <name type="scientific">Coregonus suidteri</name>
    <dbReference type="NCBI Taxonomy" id="861788"/>
    <lineage>
        <taxon>Eukaryota</taxon>
        <taxon>Metazoa</taxon>
        <taxon>Chordata</taxon>
        <taxon>Craniata</taxon>
        <taxon>Vertebrata</taxon>
        <taxon>Euteleostomi</taxon>
        <taxon>Actinopterygii</taxon>
        <taxon>Neopterygii</taxon>
        <taxon>Teleostei</taxon>
        <taxon>Protacanthopterygii</taxon>
        <taxon>Salmoniformes</taxon>
        <taxon>Salmonidae</taxon>
        <taxon>Coregoninae</taxon>
        <taxon>Coregonus</taxon>
    </lineage>
</organism>
<evidence type="ECO:0000256" key="5">
    <source>
        <dbReference type="ARBA" id="ARBA00023235"/>
    </source>
</evidence>
<comment type="similarity">
    <text evidence="2">Belongs to the MIF family.</text>
</comment>
<dbReference type="InterPro" id="IPR014347">
    <property type="entry name" value="Tautomerase/MIF_sf"/>
</dbReference>